<organism evidence="3 4">
    <name type="scientific">Galerina marginata (strain CBS 339.88)</name>
    <dbReference type="NCBI Taxonomy" id="685588"/>
    <lineage>
        <taxon>Eukaryota</taxon>
        <taxon>Fungi</taxon>
        <taxon>Dikarya</taxon>
        <taxon>Basidiomycota</taxon>
        <taxon>Agaricomycotina</taxon>
        <taxon>Agaricomycetes</taxon>
        <taxon>Agaricomycetidae</taxon>
        <taxon>Agaricales</taxon>
        <taxon>Agaricineae</taxon>
        <taxon>Strophariaceae</taxon>
        <taxon>Galerina</taxon>
    </lineage>
</organism>
<gene>
    <name evidence="3" type="ORF">GALMADRAFT_77978</name>
</gene>
<accession>A0A067SMP4</accession>
<evidence type="ECO:0000313" key="4">
    <source>
        <dbReference type="Proteomes" id="UP000027222"/>
    </source>
</evidence>
<protein>
    <recommendedName>
        <fullName evidence="2">Aminotransferase class V domain-containing protein</fullName>
    </recommendedName>
</protein>
<dbReference type="InterPro" id="IPR015421">
    <property type="entry name" value="PyrdxlP-dep_Trfase_major"/>
</dbReference>
<dbReference type="AlphaFoldDB" id="A0A067SMP4"/>
<dbReference type="EMBL" id="KL142405">
    <property type="protein sequence ID" value="KDR68934.1"/>
    <property type="molecule type" value="Genomic_DNA"/>
</dbReference>
<dbReference type="InterPro" id="IPR000192">
    <property type="entry name" value="Aminotrans_V_dom"/>
</dbReference>
<reference evidence="4" key="1">
    <citation type="journal article" date="2014" name="Proc. Natl. Acad. Sci. U.S.A.">
        <title>Extensive sampling of basidiomycete genomes demonstrates inadequacy of the white-rot/brown-rot paradigm for wood decay fungi.</title>
        <authorList>
            <person name="Riley R."/>
            <person name="Salamov A.A."/>
            <person name="Brown D.W."/>
            <person name="Nagy L.G."/>
            <person name="Floudas D."/>
            <person name="Held B.W."/>
            <person name="Levasseur A."/>
            <person name="Lombard V."/>
            <person name="Morin E."/>
            <person name="Otillar R."/>
            <person name="Lindquist E.A."/>
            <person name="Sun H."/>
            <person name="LaButti K.M."/>
            <person name="Schmutz J."/>
            <person name="Jabbour D."/>
            <person name="Luo H."/>
            <person name="Baker S.E."/>
            <person name="Pisabarro A.G."/>
            <person name="Walton J.D."/>
            <person name="Blanchette R.A."/>
            <person name="Henrissat B."/>
            <person name="Martin F."/>
            <person name="Cullen D."/>
            <person name="Hibbett D.S."/>
            <person name="Grigoriev I.V."/>
        </authorList>
    </citation>
    <scope>NUCLEOTIDE SEQUENCE [LARGE SCALE GENOMIC DNA]</scope>
    <source>
        <strain evidence="4">CBS 339.88</strain>
    </source>
</reference>
<evidence type="ECO:0000313" key="3">
    <source>
        <dbReference type="EMBL" id="KDR68934.1"/>
    </source>
</evidence>
<name>A0A067SMP4_GALM3</name>
<keyword evidence="1" id="KW-0663">Pyridoxal phosphate</keyword>
<dbReference type="Pfam" id="PF00266">
    <property type="entry name" value="Aminotran_5"/>
    <property type="match status" value="1"/>
</dbReference>
<keyword evidence="4" id="KW-1185">Reference proteome</keyword>
<dbReference type="PANTHER" id="PTHR43092">
    <property type="entry name" value="L-CYSTEINE DESULFHYDRASE"/>
    <property type="match status" value="1"/>
</dbReference>
<dbReference type="Gene3D" id="3.40.640.10">
    <property type="entry name" value="Type I PLP-dependent aspartate aminotransferase-like (Major domain)"/>
    <property type="match status" value="1"/>
</dbReference>
<dbReference type="STRING" id="685588.A0A067SMP4"/>
<dbReference type="OrthoDB" id="5978656at2759"/>
<feature type="domain" description="Aminotransferase class V" evidence="2">
    <location>
        <begin position="73"/>
        <end position="242"/>
    </location>
</feature>
<dbReference type="Proteomes" id="UP000027222">
    <property type="component" value="Unassembled WGS sequence"/>
</dbReference>
<dbReference type="InterPro" id="IPR015424">
    <property type="entry name" value="PyrdxlP-dep_Trfase"/>
</dbReference>
<sequence length="454" mass="51082">MTSKAPLAISEDFIVPNWGRDCRRLFYTDPDVTNLNHGSFGTVPDPVQRACEALTRECERNPDAFIRVQLFGRVTAARECLARLIGADPNTCVFINNVATAMNTVLHNFDWSSEDYVIYTDAIFQSITLAIENIPHPPQSSVFKLAGLTSQAAILEKFREHVKRIKGEMLSRSKVRVSNGDHVPKIVVVMESITASPSILLPWRDMVRICREEGVWSVVDAAHSLGQESEINLTEVDPDFWMTASIWPPCFDEFRANCSKWYYAQRGCAVLYVPFRNQAMIKTQLVPGVCHPVPGVAPSTFIHKFFWTGQTDPVPTLSIEFATAFRQRLGGEKKINDYCHALAVEGGRLVAKKLGTAVMDPTDLGELTANMTNIELPISRTIKPSNEVFLLFEEELIEVHKTFAPPFYYEGRWWVRASAQIYNDLSDFERLGKALVEVCQKINRLKTSNGSTQT</sequence>
<dbReference type="HOGENOM" id="CLU_003433_3_0_1"/>
<evidence type="ECO:0000259" key="2">
    <source>
        <dbReference type="Pfam" id="PF00266"/>
    </source>
</evidence>
<proteinExistence type="predicted"/>
<dbReference type="SUPFAM" id="SSF53383">
    <property type="entry name" value="PLP-dependent transferases"/>
    <property type="match status" value="1"/>
</dbReference>
<evidence type="ECO:0000256" key="1">
    <source>
        <dbReference type="ARBA" id="ARBA00022898"/>
    </source>
</evidence>
<dbReference type="PANTHER" id="PTHR43092:SF2">
    <property type="entry name" value="HERCYNYLCYSTEINE SULFOXIDE LYASE"/>
    <property type="match status" value="1"/>
</dbReference>